<sequence length="175" mass="19775">MAATSHSFFNCATYLDLESAQEIDGVQGSCVHKILSNIHTFHMEYDPHSDPNHNEIQVSVLKTTSNDMFFEQGWLVLRDFYDIWFGGWLSFTYINSNLLSISLTTRWGIDVRYPLHYPRKRIMLANTIVGASAGTSAPHSSPPSGPVLSSPFLRSYLKKLTLYDVKSGAALVWLW</sequence>
<reference evidence="1 2" key="2">
    <citation type="journal article" date="2017" name="Front. Plant Sci.">
        <title>Gene Classification and Mining of Molecular Markers Useful in Red Clover (Trifolium pratense) Breeding.</title>
        <authorList>
            <person name="Istvanek J."/>
            <person name="Dluhosova J."/>
            <person name="Dluhos P."/>
            <person name="Patkova L."/>
            <person name="Nedelnik J."/>
            <person name="Repkova J."/>
        </authorList>
    </citation>
    <scope>NUCLEOTIDE SEQUENCE [LARGE SCALE GENOMIC DNA]</scope>
    <source>
        <strain evidence="2">cv. Tatra</strain>
        <tissue evidence="1">Young leaves</tissue>
    </source>
</reference>
<reference evidence="1 2" key="1">
    <citation type="journal article" date="2014" name="Am. J. Bot.">
        <title>Genome assembly and annotation for red clover (Trifolium pratense; Fabaceae).</title>
        <authorList>
            <person name="Istvanek J."/>
            <person name="Jaros M."/>
            <person name="Krenek A."/>
            <person name="Repkova J."/>
        </authorList>
    </citation>
    <scope>NUCLEOTIDE SEQUENCE [LARGE SCALE GENOMIC DNA]</scope>
    <source>
        <strain evidence="2">cv. Tatra</strain>
        <tissue evidence="1">Young leaves</tissue>
    </source>
</reference>
<dbReference type="EMBL" id="ASHM01029972">
    <property type="protein sequence ID" value="PNX76012.1"/>
    <property type="molecule type" value="Genomic_DNA"/>
</dbReference>
<evidence type="ECO:0000313" key="2">
    <source>
        <dbReference type="Proteomes" id="UP000236291"/>
    </source>
</evidence>
<organism evidence="1 2">
    <name type="scientific">Trifolium pratense</name>
    <name type="common">Red clover</name>
    <dbReference type="NCBI Taxonomy" id="57577"/>
    <lineage>
        <taxon>Eukaryota</taxon>
        <taxon>Viridiplantae</taxon>
        <taxon>Streptophyta</taxon>
        <taxon>Embryophyta</taxon>
        <taxon>Tracheophyta</taxon>
        <taxon>Spermatophyta</taxon>
        <taxon>Magnoliopsida</taxon>
        <taxon>eudicotyledons</taxon>
        <taxon>Gunneridae</taxon>
        <taxon>Pentapetalae</taxon>
        <taxon>rosids</taxon>
        <taxon>fabids</taxon>
        <taxon>Fabales</taxon>
        <taxon>Fabaceae</taxon>
        <taxon>Papilionoideae</taxon>
        <taxon>50 kb inversion clade</taxon>
        <taxon>NPAAA clade</taxon>
        <taxon>Hologalegina</taxon>
        <taxon>IRL clade</taxon>
        <taxon>Trifolieae</taxon>
        <taxon>Trifolium</taxon>
    </lineage>
</organism>
<dbReference type="AlphaFoldDB" id="A0A2K3LBV1"/>
<gene>
    <name evidence="1" type="ORF">L195_g031957</name>
</gene>
<comment type="caution">
    <text evidence="1">The sequence shown here is derived from an EMBL/GenBank/DDBJ whole genome shotgun (WGS) entry which is preliminary data.</text>
</comment>
<protein>
    <submittedName>
        <fullName evidence="1">Uncharacterized protein</fullName>
    </submittedName>
</protein>
<evidence type="ECO:0000313" key="1">
    <source>
        <dbReference type="EMBL" id="PNX76012.1"/>
    </source>
</evidence>
<proteinExistence type="predicted"/>
<dbReference type="Proteomes" id="UP000236291">
    <property type="component" value="Unassembled WGS sequence"/>
</dbReference>
<name>A0A2K3LBV1_TRIPR</name>
<accession>A0A2K3LBV1</accession>